<dbReference type="EMBL" id="QSFX01000015">
    <property type="protein sequence ID" value="RHA88296.1"/>
    <property type="molecule type" value="Genomic_DNA"/>
</dbReference>
<evidence type="ECO:0000256" key="1">
    <source>
        <dbReference type="SAM" id="Phobius"/>
    </source>
</evidence>
<proteinExistence type="predicted"/>
<evidence type="ECO:0000313" key="4">
    <source>
        <dbReference type="EMBL" id="RGR67312.1"/>
    </source>
</evidence>
<dbReference type="Pfam" id="PF12164">
    <property type="entry name" value="SporV_AA"/>
    <property type="match status" value="1"/>
</dbReference>
<reference evidence="7 8" key="2">
    <citation type="submission" date="2018-08" db="EMBL/GenBank/DDBJ databases">
        <title>A genome reference for cultivated species of the human gut microbiota.</title>
        <authorList>
            <person name="Zou Y."/>
            <person name="Xue W."/>
            <person name="Luo G."/>
        </authorList>
    </citation>
    <scope>NUCLEOTIDE SEQUENCE [LARGE SCALE GENOMIC DNA]</scope>
    <source>
        <strain evidence="4 8">AF24-4</strain>
        <strain evidence="5 7">AM42-1AC</strain>
    </source>
</reference>
<dbReference type="InterPro" id="IPR038548">
    <property type="entry name" value="SporV_AA_N_sf"/>
</dbReference>
<gene>
    <name evidence="5" type="ORF">DW914_09630</name>
    <name evidence="4" type="ORF">DWY29_10920</name>
    <name evidence="3" type="ORF">ERS852444_01345</name>
</gene>
<dbReference type="Gene3D" id="2.60.480.10">
    <property type="entry name" value="eubacterium ventriosum atcc domain"/>
    <property type="match status" value="1"/>
</dbReference>
<sequence length="215" mass="24377">MSAGNTLYLKIGKNIVVTDRRVTLGDVAKMECTDQAALRQIRQKKLYSFRAEDDKKKKNTLVVFSVLKVIELIHEDYPNLDISNEGESDFIVEYVKSPEKPVWMNCLKTVILCILIFFGAAFTIMAFNNDVGVTDVFAKFYQQITGMESNGITELEICYSIGLAVGIIVFFNHVGHKKITHDPTPIQIEMRKYETDLDTAFINNAERRGHSVDVD</sequence>
<dbReference type="AlphaFoldDB" id="A0A173T5I9"/>
<name>A0A173T5I9_9FIRM</name>
<dbReference type="Proteomes" id="UP000285820">
    <property type="component" value="Unassembled WGS sequence"/>
</dbReference>
<evidence type="ECO:0000313" key="6">
    <source>
        <dbReference type="Proteomes" id="UP000095453"/>
    </source>
</evidence>
<keyword evidence="1" id="KW-1133">Transmembrane helix</keyword>
<accession>A0A173T5I9</accession>
<dbReference type="EMBL" id="QRUN01000015">
    <property type="protein sequence ID" value="RGR67312.1"/>
    <property type="molecule type" value="Genomic_DNA"/>
</dbReference>
<protein>
    <submittedName>
        <fullName evidence="3">Stage V sporulation protein AA</fullName>
    </submittedName>
</protein>
<evidence type="ECO:0000313" key="7">
    <source>
        <dbReference type="Proteomes" id="UP000283492"/>
    </source>
</evidence>
<dbReference type="Proteomes" id="UP000283492">
    <property type="component" value="Unassembled WGS sequence"/>
</dbReference>
<dbReference type="RefSeq" id="WP_055168670.1">
    <property type="nucleotide sequence ID" value="NZ_CABJFX010000015.1"/>
</dbReference>
<feature type="transmembrane region" description="Helical" evidence="1">
    <location>
        <begin position="106"/>
        <end position="127"/>
    </location>
</feature>
<evidence type="ECO:0000313" key="5">
    <source>
        <dbReference type="EMBL" id="RHA88296.1"/>
    </source>
</evidence>
<feature type="transmembrane region" description="Helical" evidence="1">
    <location>
        <begin position="157"/>
        <end position="175"/>
    </location>
</feature>
<organism evidence="3 6">
    <name type="scientific">Roseburia inulinivorans</name>
    <dbReference type="NCBI Taxonomy" id="360807"/>
    <lineage>
        <taxon>Bacteria</taxon>
        <taxon>Bacillati</taxon>
        <taxon>Bacillota</taxon>
        <taxon>Clostridia</taxon>
        <taxon>Lachnospirales</taxon>
        <taxon>Lachnospiraceae</taxon>
        <taxon>Roseburia</taxon>
    </lineage>
</organism>
<reference evidence="3 6" key="1">
    <citation type="submission" date="2015-09" db="EMBL/GenBank/DDBJ databases">
        <authorList>
            <consortium name="Pathogen Informatics"/>
        </authorList>
    </citation>
    <scope>NUCLEOTIDE SEQUENCE [LARGE SCALE GENOMIC DNA]</scope>
    <source>
        <strain evidence="3 6">2789STDY5608887</strain>
    </source>
</reference>
<evidence type="ECO:0000259" key="2">
    <source>
        <dbReference type="Pfam" id="PF12164"/>
    </source>
</evidence>
<evidence type="ECO:0000313" key="8">
    <source>
        <dbReference type="Proteomes" id="UP000285820"/>
    </source>
</evidence>
<keyword evidence="1" id="KW-0812">Transmembrane</keyword>
<dbReference type="Proteomes" id="UP000095453">
    <property type="component" value="Unassembled WGS sequence"/>
</dbReference>
<evidence type="ECO:0000313" key="3">
    <source>
        <dbReference type="EMBL" id="CUM98054.1"/>
    </source>
</evidence>
<dbReference type="EMBL" id="CYXX01000008">
    <property type="protein sequence ID" value="CUM98054.1"/>
    <property type="molecule type" value="Genomic_DNA"/>
</dbReference>
<dbReference type="InterPro" id="IPR021997">
    <property type="entry name" value="SporV_AA"/>
</dbReference>
<feature type="domain" description="Stage V sporulation protein AA" evidence="2">
    <location>
        <begin position="5"/>
        <end position="96"/>
    </location>
</feature>
<keyword evidence="1" id="KW-0472">Membrane</keyword>